<keyword evidence="1" id="KW-0732">Signal</keyword>
<dbReference type="EMBL" id="CM000622">
    <property type="protein sequence ID" value="EEC44905.1"/>
    <property type="molecule type" value="Genomic_DNA"/>
</dbReference>
<name>B7G975_PHATC</name>
<organism evidence="2 3">
    <name type="scientific">Phaeodactylum tricornutum (strain CCAP 1055/1)</name>
    <dbReference type="NCBI Taxonomy" id="556484"/>
    <lineage>
        <taxon>Eukaryota</taxon>
        <taxon>Sar</taxon>
        <taxon>Stramenopiles</taxon>
        <taxon>Ochrophyta</taxon>
        <taxon>Bacillariophyta</taxon>
        <taxon>Bacillariophyceae</taxon>
        <taxon>Bacillariophycidae</taxon>
        <taxon>Naviculales</taxon>
        <taxon>Phaeodactylaceae</taxon>
        <taxon>Phaeodactylum</taxon>
    </lineage>
</organism>
<reference evidence="2 3" key="1">
    <citation type="journal article" date="2008" name="Nature">
        <title>The Phaeodactylum genome reveals the evolutionary history of diatom genomes.</title>
        <authorList>
            <person name="Bowler C."/>
            <person name="Allen A.E."/>
            <person name="Badger J.H."/>
            <person name="Grimwood J."/>
            <person name="Jabbari K."/>
            <person name="Kuo A."/>
            <person name="Maheswari U."/>
            <person name="Martens C."/>
            <person name="Maumus F."/>
            <person name="Otillar R.P."/>
            <person name="Rayko E."/>
            <person name="Salamov A."/>
            <person name="Vandepoele K."/>
            <person name="Beszteri B."/>
            <person name="Gruber A."/>
            <person name="Heijde M."/>
            <person name="Katinka M."/>
            <person name="Mock T."/>
            <person name="Valentin K."/>
            <person name="Verret F."/>
            <person name="Berges J.A."/>
            <person name="Brownlee C."/>
            <person name="Cadoret J.P."/>
            <person name="Chiovitti A."/>
            <person name="Choi C.J."/>
            <person name="Coesel S."/>
            <person name="De Martino A."/>
            <person name="Detter J.C."/>
            <person name="Durkin C."/>
            <person name="Falciatore A."/>
            <person name="Fournet J."/>
            <person name="Haruta M."/>
            <person name="Huysman M.J."/>
            <person name="Jenkins B.D."/>
            <person name="Jiroutova K."/>
            <person name="Jorgensen R.E."/>
            <person name="Joubert Y."/>
            <person name="Kaplan A."/>
            <person name="Kroger N."/>
            <person name="Kroth P.G."/>
            <person name="La Roche J."/>
            <person name="Lindquist E."/>
            <person name="Lommer M."/>
            <person name="Martin-Jezequel V."/>
            <person name="Lopez P.J."/>
            <person name="Lucas S."/>
            <person name="Mangogna M."/>
            <person name="McGinnis K."/>
            <person name="Medlin L.K."/>
            <person name="Montsant A."/>
            <person name="Oudot-Le Secq M.P."/>
            <person name="Napoli C."/>
            <person name="Obornik M."/>
            <person name="Parker M.S."/>
            <person name="Petit J.L."/>
            <person name="Porcel B.M."/>
            <person name="Poulsen N."/>
            <person name="Robison M."/>
            <person name="Rychlewski L."/>
            <person name="Rynearson T.A."/>
            <person name="Schmutz J."/>
            <person name="Shapiro H."/>
            <person name="Siaut M."/>
            <person name="Stanley M."/>
            <person name="Sussman M.R."/>
            <person name="Taylor A.R."/>
            <person name="Vardi A."/>
            <person name="von Dassow P."/>
            <person name="Vyverman W."/>
            <person name="Willis A."/>
            <person name="Wyrwicz L.S."/>
            <person name="Rokhsar D.S."/>
            <person name="Weissenbach J."/>
            <person name="Armbrust E.V."/>
            <person name="Green B.R."/>
            <person name="Van de Peer Y."/>
            <person name="Grigoriev I.V."/>
        </authorList>
    </citation>
    <scope>NUCLEOTIDE SEQUENCE [LARGE SCALE GENOMIC DNA]</scope>
    <source>
        <strain evidence="2 3">CCAP 1055/1</strain>
    </source>
</reference>
<dbReference type="OrthoDB" id="44193at2759"/>
<feature type="chain" id="PRO_5013356724" evidence="1">
    <location>
        <begin position="16"/>
        <end position="408"/>
    </location>
</feature>
<dbReference type="GeneID" id="7195276"/>
<dbReference type="eggNOG" id="ENOG502SGIH">
    <property type="taxonomic scope" value="Eukaryota"/>
</dbReference>
<sequence>MRFLSCFFAAFAISPAPDVPQITSQPTKTASLPSFIPKSSLSSSSTSLLSDGVSNWIAATASVSAIGSAQAPPSQADVQLLRKAFAEFYGVERDLDASLVLLTQVVERWQGQPPDELAGLYRVRGDCYTLLADSKAAVSDYTKAIELLQGPGGDQADPIELPSALLGRARALKSQGTALTKAQTKQAAGDYELSLKLTSREDWDTDAELLEDGATRNPYAAWEWGTVLRQVNDWKQAAYAHSLSGTAFDEIGDKPRGVMAVIDAGIDLAGGSGQTSEAKSILQKAIAKTKGIEARDVGLLQRLIAKEGEGRMALAALLWDEGSVADAEATLGRACERLEQLQVDASQRNAKKDGVPLDEPKRLKFSIDDTNPAVSMSCSRFKNSAFLDEQLGWSESLQKKMIKLETLK</sequence>
<evidence type="ECO:0000256" key="1">
    <source>
        <dbReference type="SAM" id="SignalP"/>
    </source>
</evidence>
<dbReference type="Proteomes" id="UP000000759">
    <property type="component" value="Chromosome 20"/>
</dbReference>
<proteinExistence type="predicted"/>
<dbReference type="InParanoid" id="B7G975"/>
<feature type="signal peptide" evidence="1">
    <location>
        <begin position="1"/>
        <end position="15"/>
    </location>
</feature>
<reference evidence="3" key="2">
    <citation type="submission" date="2008-08" db="EMBL/GenBank/DDBJ databases">
        <authorList>
            <consortium name="Diatom Consortium"/>
            <person name="Grigoriev I."/>
            <person name="Grimwood J."/>
            <person name="Kuo A."/>
            <person name="Otillar R.P."/>
            <person name="Salamov A."/>
            <person name="Detter J.C."/>
            <person name="Lindquist E."/>
            <person name="Shapiro H."/>
            <person name="Lucas S."/>
            <person name="Glavina del Rio T."/>
            <person name="Pitluck S."/>
            <person name="Rokhsar D."/>
            <person name="Bowler C."/>
        </authorList>
    </citation>
    <scope>GENOME REANNOTATION</scope>
    <source>
        <strain evidence="3">CCAP 1055/1</strain>
    </source>
</reference>
<keyword evidence="3" id="KW-1185">Reference proteome</keyword>
<gene>
    <name evidence="2" type="ORF">PHATRDRAFT_49015</name>
</gene>
<dbReference type="AlphaFoldDB" id="B7G975"/>
<dbReference type="PaxDb" id="2850-Phatr49015"/>
<dbReference type="RefSeq" id="XP_002183723.1">
    <property type="nucleotide sequence ID" value="XM_002183687.1"/>
</dbReference>
<accession>B7G975</accession>
<evidence type="ECO:0000313" key="3">
    <source>
        <dbReference type="Proteomes" id="UP000000759"/>
    </source>
</evidence>
<dbReference type="KEGG" id="pti:PHATRDRAFT_49015"/>
<evidence type="ECO:0000313" key="2">
    <source>
        <dbReference type="EMBL" id="EEC44905.1"/>
    </source>
</evidence>
<dbReference type="InterPro" id="IPR011990">
    <property type="entry name" value="TPR-like_helical_dom_sf"/>
</dbReference>
<protein>
    <submittedName>
        <fullName evidence="2">Uncharacterized protein</fullName>
    </submittedName>
</protein>
<dbReference type="Gene3D" id="1.25.40.10">
    <property type="entry name" value="Tetratricopeptide repeat domain"/>
    <property type="match status" value="1"/>
</dbReference>
<dbReference type="SUPFAM" id="SSF48452">
    <property type="entry name" value="TPR-like"/>
    <property type="match status" value="1"/>
</dbReference>